<comment type="caution">
    <text evidence="1">The sequence shown here is derived from an EMBL/GenBank/DDBJ whole genome shotgun (WGS) entry which is preliminary data.</text>
</comment>
<name>A0A1G2LTN5_9BACT</name>
<organism evidence="1 2">
    <name type="scientific">Candidatus Tagabacteria bacterium RIFCSPLOWO2_01_FULL_42_9</name>
    <dbReference type="NCBI Taxonomy" id="1802296"/>
    <lineage>
        <taxon>Bacteria</taxon>
        <taxon>Candidatus Tagaibacteriota</taxon>
    </lineage>
</organism>
<accession>A0A1G2LTN5</accession>
<proteinExistence type="predicted"/>
<evidence type="ECO:0000313" key="1">
    <source>
        <dbReference type="EMBL" id="OHA14967.1"/>
    </source>
</evidence>
<dbReference type="AlphaFoldDB" id="A0A1G2LTN5"/>
<dbReference type="Proteomes" id="UP000178116">
    <property type="component" value="Unassembled WGS sequence"/>
</dbReference>
<evidence type="ECO:0000313" key="2">
    <source>
        <dbReference type="Proteomes" id="UP000178116"/>
    </source>
</evidence>
<gene>
    <name evidence="1" type="ORF">A3A10_02820</name>
</gene>
<reference evidence="1 2" key="1">
    <citation type="journal article" date="2016" name="Nat. Commun.">
        <title>Thousands of microbial genomes shed light on interconnected biogeochemical processes in an aquifer system.</title>
        <authorList>
            <person name="Anantharaman K."/>
            <person name="Brown C.T."/>
            <person name="Hug L.A."/>
            <person name="Sharon I."/>
            <person name="Castelle C.J."/>
            <person name="Probst A.J."/>
            <person name="Thomas B.C."/>
            <person name="Singh A."/>
            <person name="Wilkins M.J."/>
            <person name="Karaoz U."/>
            <person name="Brodie E.L."/>
            <person name="Williams K.H."/>
            <person name="Hubbard S.S."/>
            <person name="Banfield J.F."/>
        </authorList>
    </citation>
    <scope>NUCLEOTIDE SEQUENCE [LARGE SCALE GENOMIC DNA]</scope>
</reference>
<evidence type="ECO:0008006" key="3">
    <source>
        <dbReference type="Google" id="ProtNLM"/>
    </source>
</evidence>
<protein>
    <recommendedName>
        <fullName evidence="3">Ubiquitin-like domain-containing protein</fullName>
    </recommendedName>
</protein>
<sequence length="94" mass="10220">MKTEKEEAMGSFPVKVVDPNRQVVDTFYVVPPNTKVIDALKASGKTDINADEEAFLNGKPVNPDEELLPGDTVEIAKREIPVITVLPKQSGGKN</sequence>
<dbReference type="EMBL" id="MHRA01000033">
    <property type="protein sequence ID" value="OHA14967.1"/>
    <property type="molecule type" value="Genomic_DNA"/>
</dbReference>